<keyword evidence="2" id="KW-0472">Membrane</keyword>
<dbReference type="GO" id="GO:0005886">
    <property type="term" value="C:plasma membrane"/>
    <property type="evidence" value="ECO:0007669"/>
    <property type="project" value="TreeGrafter"/>
</dbReference>
<keyword evidence="2" id="KW-1133">Transmembrane helix</keyword>
<dbReference type="PANTHER" id="PTHR32309:SF13">
    <property type="entry name" value="FERRIC ENTEROBACTIN TRANSPORT PROTEIN FEPE"/>
    <property type="match status" value="1"/>
</dbReference>
<keyword evidence="4" id="KW-1185">Reference proteome</keyword>
<gene>
    <name evidence="3" type="ORF">FHS79_001751</name>
</gene>
<feature type="coiled-coil region" evidence="1">
    <location>
        <begin position="169"/>
        <end position="199"/>
    </location>
</feature>
<dbReference type="InterPro" id="IPR050445">
    <property type="entry name" value="Bact_polysacc_biosynth/exp"/>
</dbReference>
<name>A0A841LEJ7_9SPHN</name>
<keyword evidence="1" id="KW-0175">Coiled coil</keyword>
<protein>
    <recommendedName>
        <fullName evidence="5">Polysaccharide chain length determinant N-terminal domain-containing protein</fullName>
    </recommendedName>
</protein>
<organism evidence="3 4">
    <name type="scientific">Polymorphobacter multimanifer</name>
    <dbReference type="NCBI Taxonomy" id="1070431"/>
    <lineage>
        <taxon>Bacteria</taxon>
        <taxon>Pseudomonadati</taxon>
        <taxon>Pseudomonadota</taxon>
        <taxon>Alphaproteobacteria</taxon>
        <taxon>Sphingomonadales</taxon>
        <taxon>Sphingosinicellaceae</taxon>
        <taxon>Polymorphobacter</taxon>
    </lineage>
</organism>
<feature type="transmembrane region" description="Helical" evidence="2">
    <location>
        <begin position="246"/>
        <end position="266"/>
    </location>
</feature>
<dbReference type="PANTHER" id="PTHR32309">
    <property type="entry name" value="TYROSINE-PROTEIN KINASE"/>
    <property type="match status" value="1"/>
</dbReference>
<accession>A0A841LEJ7</accession>
<dbReference type="GO" id="GO:0004713">
    <property type="term" value="F:protein tyrosine kinase activity"/>
    <property type="evidence" value="ECO:0007669"/>
    <property type="project" value="TreeGrafter"/>
</dbReference>
<evidence type="ECO:0008006" key="5">
    <source>
        <dbReference type="Google" id="ProtNLM"/>
    </source>
</evidence>
<proteinExistence type="predicted"/>
<sequence>MVAAVLALVAAVLWLRGAEYRHHVELRVAASPGSSGRSTNLGGLASLAAIAGVGTTVEATPFRLYLEDLTSPAAAADLARDAQAMRALLGPAWNGKDWQPPASLGERLATDLLGLHDDAAAPQGPLQLQAWLASRISVAQSERSPIVVVALDHPDPEAAKALLWRLHRLADARARIRTLERARRNIDHLDQRIGSVQELDHRQAMVATRATEQQRLMMTQNPAPYAAQPLGQPVASPGPTSPRPGLVLALALVLGVAAGVAAALLAGPVHKRTAP</sequence>
<reference evidence="3 4" key="1">
    <citation type="submission" date="2020-08" db="EMBL/GenBank/DDBJ databases">
        <title>Genomic Encyclopedia of Type Strains, Phase IV (KMG-IV): sequencing the most valuable type-strain genomes for metagenomic binning, comparative biology and taxonomic classification.</title>
        <authorList>
            <person name="Goeker M."/>
        </authorList>
    </citation>
    <scope>NUCLEOTIDE SEQUENCE [LARGE SCALE GENOMIC DNA]</scope>
    <source>
        <strain evidence="3 4">DSM 102189</strain>
    </source>
</reference>
<keyword evidence="2" id="KW-0812">Transmembrane</keyword>
<dbReference type="AlphaFoldDB" id="A0A841LEJ7"/>
<comment type="caution">
    <text evidence="3">The sequence shown here is derived from an EMBL/GenBank/DDBJ whole genome shotgun (WGS) entry which is preliminary data.</text>
</comment>
<evidence type="ECO:0000256" key="1">
    <source>
        <dbReference type="SAM" id="Coils"/>
    </source>
</evidence>
<evidence type="ECO:0000256" key="2">
    <source>
        <dbReference type="SAM" id="Phobius"/>
    </source>
</evidence>
<dbReference type="Proteomes" id="UP000538147">
    <property type="component" value="Unassembled WGS sequence"/>
</dbReference>
<dbReference type="EMBL" id="JACIIV010000011">
    <property type="protein sequence ID" value="MBB6227582.1"/>
    <property type="molecule type" value="Genomic_DNA"/>
</dbReference>
<evidence type="ECO:0000313" key="4">
    <source>
        <dbReference type="Proteomes" id="UP000538147"/>
    </source>
</evidence>
<evidence type="ECO:0000313" key="3">
    <source>
        <dbReference type="EMBL" id="MBB6227582.1"/>
    </source>
</evidence>